<evidence type="ECO:0000259" key="1">
    <source>
        <dbReference type="Pfam" id="PF01751"/>
    </source>
</evidence>
<organism evidence="2">
    <name type="scientific">Candidatus Methanomethylicus mesodigestus</name>
    <dbReference type="NCBI Taxonomy" id="1867258"/>
    <lineage>
        <taxon>Archaea</taxon>
        <taxon>Thermoproteota</taxon>
        <taxon>Methanosuratincolia</taxon>
        <taxon>Candidatus Methanomethylicales</taxon>
        <taxon>Candidatus Methanomethylicaceae</taxon>
        <taxon>Candidatus Methanomethylicus</taxon>
    </lineage>
</organism>
<accession>A0A7C3N767</accession>
<dbReference type="PANTHER" id="PTHR39964:SF2">
    <property type="entry name" value="UPF0292 PROTEIN MJ1624"/>
    <property type="match status" value="1"/>
</dbReference>
<reference evidence="2" key="1">
    <citation type="journal article" date="2020" name="mSystems">
        <title>Genome- and Community-Level Interaction Insights into Carbon Utilization and Element Cycling Functions of Hydrothermarchaeota in Hydrothermal Sediment.</title>
        <authorList>
            <person name="Zhou Z."/>
            <person name="Liu Y."/>
            <person name="Xu W."/>
            <person name="Pan J."/>
            <person name="Luo Z.H."/>
            <person name="Li M."/>
        </authorList>
    </citation>
    <scope>NUCLEOTIDE SEQUENCE [LARGE SCALE GENOMIC DNA]</scope>
    <source>
        <strain evidence="2">SpSt-468</strain>
    </source>
</reference>
<sequence>MPLRIKKDGEYYNDLLVKINDLICDVNYRIAAVIVEGANDEKALKDFGLKRPVIRYSDSKLPTFAFIEELVSGYRSQTLLVLVDFDSEGEKIARRMSNDLETRGVRVEQFLRKQFASIFRREGILRVEESQRIIKKARM</sequence>
<name>A0A7C3N767_9CREN</name>
<dbReference type="AlphaFoldDB" id="A0A7C3N767"/>
<feature type="domain" description="Toprim" evidence="1">
    <location>
        <begin position="32"/>
        <end position="103"/>
    </location>
</feature>
<comment type="caution">
    <text evidence="2">The sequence shown here is derived from an EMBL/GenBank/DDBJ whole genome shotgun (WGS) entry which is preliminary data.</text>
</comment>
<gene>
    <name evidence="2" type="ORF">ENS19_08195</name>
</gene>
<dbReference type="SUPFAM" id="SSF110455">
    <property type="entry name" value="Toprim domain"/>
    <property type="match status" value="1"/>
</dbReference>
<dbReference type="Pfam" id="PF01751">
    <property type="entry name" value="Toprim"/>
    <property type="match status" value="1"/>
</dbReference>
<dbReference type="Gene3D" id="3.40.1360.10">
    <property type="match status" value="1"/>
</dbReference>
<dbReference type="PANTHER" id="PTHR39964">
    <property type="entry name" value="UPF0292 PROTEIN TK1411"/>
    <property type="match status" value="1"/>
</dbReference>
<proteinExistence type="predicted"/>
<dbReference type="InterPro" id="IPR006171">
    <property type="entry name" value="TOPRIM_dom"/>
</dbReference>
<protein>
    <recommendedName>
        <fullName evidence="1">Toprim domain-containing protein</fullName>
    </recommendedName>
</protein>
<evidence type="ECO:0000313" key="2">
    <source>
        <dbReference type="EMBL" id="HFK21236.1"/>
    </source>
</evidence>
<dbReference type="EMBL" id="DSTX01000013">
    <property type="protein sequence ID" value="HFK21236.1"/>
    <property type="molecule type" value="Genomic_DNA"/>
</dbReference>